<dbReference type="STRING" id="1524460.IX84_30795"/>
<evidence type="ECO:0000259" key="1">
    <source>
        <dbReference type="PROSITE" id="PS51729"/>
    </source>
</evidence>
<dbReference type="PROSITE" id="PS51729">
    <property type="entry name" value="GNAT_YJDJ"/>
    <property type="match status" value="1"/>
</dbReference>
<dbReference type="InterPro" id="IPR016181">
    <property type="entry name" value="Acyl_CoA_acyltransferase"/>
</dbReference>
<name>A0A098S1B5_9BACT</name>
<dbReference type="InterPro" id="IPR045057">
    <property type="entry name" value="Gcn5-rel_NAT"/>
</dbReference>
<evidence type="ECO:0000313" key="3">
    <source>
        <dbReference type="Proteomes" id="UP000029736"/>
    </source>
</evidence>
<dbReference type="EMBL" id="JPOS01000100">
    <property type="protein sequence ID" value="KGE84922.1"/>
    <property type="molecule type" value="Genomic_DNA"/>
</dbReference>
<dbReference type="SUPFAM" id="SSF55729">
    <property type="entry name" value="Acyl-CoA N-acyltransferases (Nat)"/>
    <property type="match status" value="1"/>
</dbReference>
<sequence length="104" mass="11789">MPDSLPPVQHDPQSEQFFINLEGQQNAKLDYARKVEGERTVLDLKATFVPPGRRNQGLATKIVLNAFREAEAQGYKIRPSCPFTEALLQRKPAFQHLRVDEKAS</sequence>
<keyword evidence="3" id="KW-1185">Reference proteome</keyword>
<reference evidence="2 3" key="1">
    <citation type="journal article" date="2014" name="Int. J. Syst. Evol. Microbiol.">
        <title>Phaeodactylibacter xiamenensis gen. nov., sp. nov., a member of the family Saprospiraceae isolated from the marine alga Phaeodactylum tricornutum.</title>
        <authorList>
            <person name="Chen Z.Jr."/>
            <person name="Lei X."/>
            <person name="Lai Q."/>
            <person name="Li Y."/>
            <person name="Zhang B."/>
            <person name="Zhang J."/>
            <person name="Zhang H."/>
            <person name="Yang L."/>
            <person name="Zheng W."/>
            <person name="Tian Y."/>
            <person name="Yu Z."/>
            <person name="Xu H.Jr."/>
            <person name="Zheng T."/>
        </authorList>
    </citation>
    <scope>NUCLEOTIDE SEQUENCE [LARGE SCALE GENOMIC DNA]</scope>
    <source>
        <strain evidence="2 3">KD52</strain>
    </source>
</reference>
<evidence type="ECO:0000313" key="2">
    <source>
        <dbReference type="EMBL" id="KGE84922.1"/>
    </source>
</evidence>
<dbReference type="PANTHER" id="PTHR31435:SF9">
    <property type="entry name" value="PROTEIN NATD1"/>
    <property type="match status" value="1"/>
</dbReference>
<dbReference type="AlphaFoldDB" id="A0A098S1B5"/>
<dbReference type="Gene3D" id="3.40.630.30">
    <property type="match status" value="1"/>
</dbReference>
<organism evidence="2 3">
    <name type="scientific">Phaeodactylibacter xiamenensis</name>
    <dbReference type="NCBI Taxonomy" id="1524460"/>
    <lineage>
        <taxon>Bacteria</taxon>
        <taxon>Pseudomonadati</taxon>
        <taxon>Bacteroidota</taxon>
        <taxon>Saprospiria</taxon>
        <taxon>Saprospirales</taxon>
        <taxon>Haliscomenobacteraceae</taxon>
        <taxon>Phaeodactylibacter</taxon>
    </lineage>
</organism>
<accession>A0A098S1B5</accession>
<dbReference type="InterPro" id="IPR031165">
    <property type="entry name" value="GNAT_YJDJ"/>
</dbReference>
<dbReference type="PANTHER" id="PTHR31435">
    <property type="entry name" value="PROTEIN NATD1"/>
    <property type="match status" value="1"/>
</dbReference>
<dbReference type="RefSeq" id="WP_044229992.1">
    <property type="nucleotide sequence ID" value="NZ_JBKAGJ010000033.1"/>
</dbReference>
<dbReference type="OrthoDB" id="9793389at2"/>
<gene>
    <name evidence="2" type="ORF">IX84_30795</name>
</gene>
<dbReference type="Pfam" id="PF14542">
    <property type="entry name" value="Acetyltransf_CG"/>
    <property type="match status" value="1"/>
</dbReference>
<protein>
    <recommendedName>
        <fullName evidence="1">N-acetyltransferase domain-containing protein</fullName>
    </recommendedName>
</protein>
<proteinExistence type="predicted"/>
<comment type="caution">
    <text evidence="2">The sequence shown here is derived from an EMBL/GenBank/DDBJ whole genome shotgun (WGS) entry which is preliminary data.</text>
</comment>
<feature type="domain" description="N-acetyltransferase" evidence="1">
    <location>
        <begin position="9"/>
        <end position="99"/>
    </location>
</feature>
<dbReference type="Proteomes" id="UP000029736">
    <property type="component" value="Unassembled WGS sequence"/>
</dbReference>